<dbReference type="InterPro" id="IPR051212">
    <property type="entry name" value="Type-I_RE_S_subunit"/>
</dbReference>
<keyword evidence="2" id="KW-0680">Restriction system</keyword>
<dbReference type="CDD" id="cd17261">
    <property type="entry name" value="RMtype1_S_EcoKI-TRD2-CR2_like"/>
    <property type="match status" value="1"/>
</dbReference>
<evidence type="ECO:0000256" key="3">
    <source>
        <dbReference type="ARBA" id="ARBA00023125"/>
    </source>
</evidence>
<dbReference type="InterPro" id="IPR044946">
    <property type="entry name" value="Restrct_endonuc_typeI_TRD_sf"/>
</dbReference>
<dbReference type="SUPFAM" id="SSF116734">
    <property type="entry name" value="DNA methylase specificity domain"/>
    <property type="match status" value="2"/>
</dbReference>
<dbReference type="Pfam" id="PF01420">
    <property type="entry name" value="Methylase_S"/>
    <property type="match status" value="1"/>
</dbReference>
<evidence type="ECO:0000256" key="1">
    <source>
        <dbReference type="ARBA" id="ARBA00010923"/>
    </source>
</evidence>
<organism evidence="5 6">
    <name type="scientific">Pseudomonas synxantha</name>
    <dbReference type="NCBI Taxonomy" id="47883"/>
    <lineage>
        <taxon>Bacteria</taxon>
        <taxon>Pseudomonadati</taxon>
        <taxon>Pseudomonadota</taxon>
        <taxon>Gammaproteobacteria</taxon>
        <taxon>Pseudomonadales</taxon>
        <taxon>Pseudomonadaceae</taxon>
        <taxon>Pseudomonas</taxon>
    </lineage>
</organism>
<evidence type="ECO:0000313" key="6">
    <source>
        <dbReference type="Proteomes" id="UP000268696"/>
    </source>
</evidence>
<evidence type="ECO:0000313" key="5">
    <source>
        <dbReference type="EMBL" id="AZE57556.1"/>
    </source>
</evidence>
<name>A0A3G7UG66_9PSED</name>
<proteinExistence type="inferred from homology"/>
<evidence type="ECO:0000259" key="4">
    <source>
        <dbReference type="Pfam" id="PF01420"/>
    </source>
</evidence>
<dbReference type="GO" id="GO:0009307">
    <property type="term" value="P:DNA restriction-modification system"/>
    <property type="evidence" value="ECO:0007669"/>
    <property type="project" value="UniProtKB-KW"/>
</dbReference>
<evidence type="ECO:0000256" key="2">
    <source>
        <dbReference type="ARBA" id="ARBA00022747"/>
    </source>
</evidence>
<dbReference type="GO" id="GO:0003677">
    <property type="term" value="F:DNA binding"/>
    <property type="evidence" value="ECO:0007669"/>
    <property type="project" value="UniProtKB-KW"/>
</dbReference>
<dbReference type="CDD" id="cd17256">
    <property type="entry name" value="RMtype1_S_EcoJA65PI-TRD1-CR1_like"/>
    <property type="match status" value="1"/>
</dbReference>
<sequence>MSHYKPYPAYKDSGVEWLGRVPEHWQIKQLKYLASHIGSGKTPSGGAEVYQDAGVLFLRSQNVYEDGLRLDDVAFISEEVDQEMKGSRVMPGDVLLNITGASIGRSCMVPEVFERANVNQHVCIIRGEPPVASKWISLCLPSKTVQAQIDFSQNGAGREGLNFEQIGNMLIALPHAEEVYEIASRLDRETARIDALIEKKNRFIELLREKRQALITHAVTKGLDPNVRMKDSGVEWLGEVPEHWKMLPLKRLISSIGQGWSPECEARIPEEGEWGVVKVGCVNGGVFRPEQSKALPTQMESRPELSLRAGDVLISRANTRELVGSCAVVPHDYPYLMLCDKLYRVGCGERVTPDFLAALVTVYGRRAVEIEATGASSSMVNIAQSVILDLLVAVPDADEQVEIISRVSAATTRIEHLREKTERSIKLLKERRSALITAAVTGQIDLREAV</sequence>
<protein>
    <submittedName>
        <fullName evidence="5">Type I restriction-modification system, specificity subunit S</fullName>
    </submittedName>
</protein>
<dbReference type="AlphaFoldDB" id="A0A3G7UG66"/>
<dbReference type="PANTHER" id="PTHR43140:SF1">
    <property type="entry name" value="TYPE I RESTRICTION ENZYME ECOKI SPECIFICITY SUBUNIT"/>
    <property type="match status" value="1"/>
</dbReference>
<dbReference type="Proteomes" id="UP000268696">
    <property type="component" value="Chromosome"/>
</dbReference>
<dbReference type="Gene3D" id="1.10.287.1120">
    <property type="entry name" value="Bipartite methylase S protein"/>
    <property type="match status" value="1"/>
</dbReference>
<reference evidence="5 6" key="1">
    <citation type="submission" date="2018-03" db="EMBL/GenBank/DDBJ databases">
        <title>Diversity of phytobeneficial traits revealed by whole-genome analysis of worldwide-isolated phenazine-producing Pseudomonas spp.</title>
        <authorList>
            <person name="Biessy A."/>
            <person name="Novinscak A."/>
            <person name="Blom J."/>
            <person name="Leger G."/>
            <person name="Thomashow L.S."/>
            <person name="Cazorla F.M."/>
            <person name="Josic D."/>
            <person name="Filion M."/>
        </authorList>
    </citation>
    <scope>NUCLEOTIDE SEQUENCE [LARGE SCALE GENOMIC DNA]</scope>
    <source>
        <strain evidence="5 6">30B</strain>
    </source>
</reference>
<dbReference type="RefSeq" id="WP_124379493.1">
    <property type="nucleotide sequence ID" value="NZ_CP027754.1"/>
</dbReference>
<comment type="similarity">
    <text evidence="1">Belongs to the type-I restriction system S methylase family.</text>
</comment>
<accession>A0A3G7UG66</accession>
<dbReference type="InterPro" id="IPR000055">
    <property type="entry name" value="Restrct_endonuc_typeI_TRD"/>
</dbReference>
<dbReference type="PANTHER" id="PTHR43140">
    <property type="entry name" value="TYPE-1 RESTRICTION ENZYME ECOKI SPECIFICITY PROTEIN"/>
    <property type="match status" value="1"/>
</dbReference>
<dbReference type="EMBL" id="CP027754">
    <property type="protein sequence ID" value="AZE57556.1"/>
    <property type="molecule type" value="Genomic_DNA"/>
</dbReference>
<gene>
    <name evidence="5" type="ORF">C4K03_5439</name>
</gene>
<feature type="domain" description="Type I restriction modification DNA specificity" evidence="4">
    <location>
        <begin position="22"/>
        <end position="205"/>
    </location>
</feature>
<keyword evidence="3" id="KW-0238">DNA-binding</keyword>
<dbReference type="Gene3D" id="3.90.220.20">
    <property type="entry name" value="DNA methylase specificity domains"/>
    <property type="match status" value="2"/>
</dbReference>